<feature type="domain" description="DUF732" evidence="1">
    <location>
        <begin position="9"/>
        <end position="89"/>
    </location>
</feature>
<gene>
    <name evidence="2" type="ORF">DN069_38490</name>
</gene>
<name>A0A2X0JZB8_9ACTN</name>
<evidence type="ECO:0000313" key="3">
    <source>
        <dbReference type="Proteomes" id="UP000248889"/>
    </source>
</evidence>
<reference evidence="2 3" key="1">
    <citation type="submission" date="2018-06" db="EMBL/GenBank/DDBJ databases">
        <title>Streptacidiphilus pinicola sp. nov., isolated from pine grove soil.</title>
        <authorList>
            <person name="Roh S.G."/>
            <person name="Park S."/>
            <person name="Kim M.-K."/>
            <person name="Yun B.-R."/>
            <person name="Park J."/>
            <person name="Kim M.J."/>
            <person name="Kim Y.S."/>
            <person name="Kim S.B."/>
        </authorList>
    </citation>
    <scope>NUCLEOTIDE SEQUENCE [LARGE SCALE GENOMIC DNA]</scope>
    <source>
        <strain evidence="2 3">MMS16-CNU450</strain>
    </source>
</reference>
<comment type="caution">
    <text evidence="2">The sequence shown here is derived from an EMBL/GenBank/DDBJ whole genome shotgun (WGS) entry which is preliminary data.</text>
</comment>
<organism evidence="2 3">
    <name type="scientific">Streptacidiphilus pinicola</name>
    <dbReference type="NCBI Taxonomy" id="2219663"/>
    <lineage>
        <taxon>Bacteria</taxon>
        <taxon>Bacillati</taxon>
        <taxon>Actinomycetota</taxon>
        <taxon>Actinomycetes</taxon>
        <taxon>Kitasatosporales</taxon>
        <taxon>Streptomycetaceae</taxon>
        <taxon>Streptacidiphilus</taxon>
    </lineage>
</organism>
<protein>
    <recommendedName>
        <fullName evidence="1">DUF732 domain-containing protein</fullName>
    </recommendedName>
</protein>
<proteinExistence type="predicted"/>
<keyword evidence="3" id="KW-1185">Reference proteome</keyword>
<dbReference type="Pfam" id="PF05305">
    <property type="entry name" value="DUF732"/>
    <property type="match status" value="1"/>
</dbReference>
<accession>A0A2X0JZB8</accession>
<evidence type="ECO:0000313" key="2">
    <source>
        <dbReference type="EMBL" id="RAG80370.1"/>
    </source>
</evidence>
<evidence type="ECO:0000259" key="1">
    <source>
        <dbReference type="Pfam" id="PF05305"/>
    </source>
</evidence>
<dbReference type="EMBL" id="QKYN01000246">
    <property type="protein sequence ID" value="RAG80370.1"/>
    <property type="molecule type" value="Genomic_DNA"/>
</dbReference>
<dbReference type="AlphaFoldDB" id="A0A2X0JZB8"/>
<sequence>MVSSASESADSRFLAQLRAVGAIPQSETQRFSPKESSDAQLLAIGHEACAYLQGHKPADVLGLLQKTGWSTHDSTVVILAAAQPDALCPGQTKAVEAWIHAATGS</sequence>
<dbReference type="Proteomes" id="UP000248889">
    <property type="component" value="Unassembled WGS sequence"/>
</dbReference>
<dbReference type="InterPro" id="IPR007969">
    <property type="entry name" value="DUF732"/>
</dbReference>